<keyword evidence="2" id="KW-0472">Membrane</keyword>
<evidence type="ECO:0000313" key="4">
    <source>
        <dbReference type="Proteomes" id="UP000093071"/>
    </source>
</evidence>
<dbReference type="EMBL" id="LT604072">
    <property type="protein sequence ID" value="SCB03034.1"/>
    <property type="molecule type" value="Genomic_DNA"/>
</dbReference>
<evidence type="ECO:0000256" key="1">
    <source>
        <dbReference type="SAM" id="MobiDB-lite"/>
    </source>
</evidence>
<evidence type="ECO:0000256" key="2">
    <source>
        <dbReference type="SAM" id="Phobius"/>
    </source>
</evidence>
<feature type="region of interest" description="Disordered" evidence="1">
    <location>
        <begin position="1"/>
        <end position="28"/>
    </location>
</feature>
<protein>
    <submittedName>
        <fullName evidence="3">Conserved hypothetical membrane protein</fullName>
    </submittedName>
</protein>
<gene>
    <name evidence="3" type="ORF">BN444_03394</name>
</gene>
<feature type="transmembrane region" description="Helical" evidence="2">
    <location>
        <begin position="135"/>
        <end position="157"/>
    </location>
</feature>
<keyword evidence="2" id="KW-1133">Transmembrane helix</keyword>
<feature type="transmembrane region" description="Helical" evidence="2">
    <location>
        <begin position="111"/>
        <end position="129"/>
    </location>
</feature>
<feature type="transmembrane region" description="Helical" evidence="2">
    <location>
        <begin position="71"/>
        <end position="90"/>
    </location>
</feature>
<keyword evidence="2" id="KW-0812">Transmembrane</keyword>
<evidence type="ECO:0000313" key="3">
    <source>
        <dbReference type="EMBL" id="SCB03034.1"/>
    </source>
</evidence>
<dbReference type="RefSeq" id="WP_003480143.1">
    <property type="nucleotide sequence ID" value="NZ_LT604072.1"/>
</dbReference>
<accession>A0A1C3TIH5</accession>
<dbReference type="Proteomes" id="UP000093071">
    <property type="component" value="Chromosome I"/>
</dbReference>
<dbReference type="AlphaFoldDB" id="A0A1C3TIH5"/>
<reference evidence="4" key="1">
    <citation type="submission" date="2016-07" db="EMBL/GenBank/DDBJ databases">
        <authorList>
            <person name="Jaenicke Sebastian"/>
        </authorList>
    </citation>
    <scope>NUCLEOTIDE SEQUENCE [LARGE SCALE GENOMIC DNA]</scope>
</reference>
<proteinExistence type="predicted"/>
<organism evidence="3 4">
    <name type="scientific">Xanthomonas translucens pv. translucens DSM 18974</name>
    <dbReference type="NCBI Taxonomy" id="1261556"/>
    <lineage>
        <taxon>Bacteria</taxon>
        <taxon>Pseudomonadati</taxon>
        <taxon>Pseudomonadota</taxon>
        <taxon>Gammaproteobacteria</taxon>
        <taxon>Lysobacterales</taxon>
        <taxon>Lysobacteraceae</taxon>
        <taxon>Xanthomonas</taxon>
        <taxon>Xanthomonas translucens group</taxon>
    </lineage>
</organism>
<name>A0A1C3TIH5_XANCT</name>
<dbReference type="PATRIC" id="fig|1261556.5.peg.223"/>
<sequence>MSQQDSFNPYRAPDAVSQTTPLPPPDETLWRDGDDLLCLRDTPFPAQCVKCGAALRNDELNKRSFYWHPPGWYALILVSIVIYAIAALVARKRSSHVLGMCGAHRRRRDRFILLTAGAFVAGPLLGFAVGDDAGLWLGLGLFLVMLVVGLLGARILVPRRMDERYARYKGVGPAFLARLPALPAALRR</sequence>